<dbReference type="RefSeq" id="WP_133768582.1">
    <property type="nucleotide sequence ID" value="NZ_SNZR01000011.1"/>
</dbReference>
<keyword evidence="3" id="KW-1185">Reference proteome</keyword>
<feature type="transmembrane region" description="Helical" evidence="1">
    <location>
        <begin position="12"/>
        <end position="33"/>
    </location>
</feature>
<protein>
    <submittedName>
        <fullName evidence="2">Uncharacterized protein</fullName>
    </submittedName>
</protein>
<sequence length="59" mass="6464">MSEDHHQDEPSGHGALIGVVFAIALTGLAVWLVQQMRDSASLLNCAFTKDPKCRELIKD</sequence>
<dbReference type="EMBL" id="SNZR01000011">
    <property type="protein sequence ID" value="TDR93590.1"/>
    <property type="molecule type" value="Genomic_DNA"/>
</dbReference>
<gene>
    <name evidence="2" type="ORF">EV668_0855</name>
</gene>
<dbReference type="AlphaFoldDB" id="A0A4R7C4V9"/>
<evidence type="ECO:0000313" key="2">
    <source>
        <dbReference type="EMBL" id="TDR93590.1"/>
    </source>
</evidence>
<organism evidence="2 3">
    <name type="scientific">Enterovirga rhinocerotis</name>
    <dbReference type="NCBI Taxonomy" id="1339210"/>
    <lineage>
        <taxon>Bacteria</taxon>
        <taxon>Pseudomonadati</taxon>
        <taxon>Pseudomonadota</taxon>
        <taxon>Alphaproteobacteria</taxon>
        <taxon>Hyphomicrobiales</taxon>
        <taxon>Methylobacteriaceae</taxon>
        <taxon>Enterovirga</taxon>
    </lineage>
</organism>
<reference evidence="2 3" key="1">
    <citation type="submission" date="2019-03" db="EMBL/GenBank/DDBJ databases">
        <title>Genomic Encyclopedia of Type Strains, Phase IV (KMG-IV): sequencing the most valuable type-strain genomes for metagenomic binning, comparative biology and taxonomic classification.</title>
        <authorList>
            <person name="Goeker M."/>
        </authorList>
    </citation>
    <scope>NUCLEOTIDE SEQUENCE [LARGE SCALE GENOMIC DNA]</scope>
    <source>
        <strain evidence="2 3">DSM 25903</strain>
    </source>
</reference>
<keyword evidence="1" id="KW-0812">Transmembrane</keyword>
<keyword evidence="1" id="KW-0472">Membrane</keyword>
<proteinExistence type="predicted"/>
<keyword evidence="1" id="KW-1133">Transmembrane helix</keyword>
<comment type="caution">
    <text evidence="2">The sequence shown here is derived from an EMBL/GenBank/DDBJ whole genome shotgun (WGS) entry which is preliminary data.</text>
</comment>
<evidence type="ECO:0000256" key="1">
    <source>
        <dbReference type="SAM" id="Phobius"/>
    </source>
</evidence>
<evidence type="ECO:0000313" key="3">
    <source>
        <dbReference type="Proteomes" id="UP000295122"/>
    </source>
</evidence>
<dbReference type="Proteomes" id="UP000295122">
    <property type="component" value="Unassembled WGS sequence"/>
</dbReference>
<accession>A0A4R7C4V9</accession>
<name>A0A4R7C4V9_9HYPH</name>